<dbReference type="Proteomes" id="UP001500074">
    <property type="component" value="Unassembled WGS sequence"/>
</dbReference>
<feature type="region of interest" description="Disordered" evidence="9">
    <location>
        <begin position="476"/>
        <end position="502"/>
    </location>
</feature>
<evidence type="ECO:0000256" key="1">
    <source>
        <dbReference type="ARBA" id="ARBA00004370"/>
    </source>
</evidence>
<name>A0ABP9R966_9GAMM</name>
<dbReference type="InterPro" id="IPR018511">
    <property type="entry name" value="Hemolysin-typ_Ca-bd_CS"/>
</dbReference>
<dbReference type="EMBL" id="BAABKI010000012">
    <property type="protein sequence ID" value="GAA5173005.1"/>
    <property type="molecule type" value="Genomic_DNA"/>
</dbReference>
<protein>
    <recommendedName>
        <fullName evidence="10">DUF4214 domain-containing protein</fullName>
    </recommendedName>
</protein>
<evidence type="ECO:0000256" key="4">
    <source>
        <dbReference type="ARBA" id="ARBA00022656"/>
    </source>
</evidence>
<evidence type="ECO:0000313" key="12">
    <source>
        <dbReference type="Proteomes" id="UP001500074"/>
    </source>
</evidence>
<reference evidence="12" key="1">
    <citation type="journal article" date="2019" name="Int. J. Syst. Evol. Microbiol.">
        <title>The Global Catalogue of Microorganisms (GCM) 10K type strain sequencing project: providing services to taxonomists for standard genome sequencing and annotation.</title>
        <authorList>
            <consortium name="The Broad Institute Genomics Platform"/>
            <consortium name="The Broad Institute Genome Sequencing Center for Infectious Disease"/>
            <person name="Wu L."/>
            <person name="Ma J."/>
        </authorList>
    </citation>
    <scope>NUCLEOTIDE SEQUENCE [LARGE SCALE GENOMIC DNA]</scope>
    <source>
        <strain evidence="12">JCM 18472</strain>
    </source>
</reference>
<dbReference type="PRINTS" id="PR00313">
    <property type="entry name" value="CABNDNGRPT"/>
</dbReference>
<evidence type="ECO:0000256" key="6">
    <source>
        <dbReference type="ARBA" id="ARBA00022837"/>
    </source>
</evidence>
<feature type="domain" description="DUF4214" evidence="10">
    <location>
        <begin position="45"/>
        <end position="107"/>
    </location>
</feature>
<dbReference type="PRINTS" id="PR01488">
    <property type="entry name" value="RTXTOXINA"/>
</dbReference>
<dbReference type="PANTHER" id="PTHR38340">
    <property type="entry name" value="S-LAYER PROTEIN"/>
    <property type="match status" value="1"/>
</dbReference>
<dbReference type="InterPro" id="IPR011049">
    <property type="entry name" value="Serralysin-like_metalloprot_C"/>
</dbReference>
<comment type="caution">
    <text evidence="11">The sequence shown here is derived from an EMBL/GenBank/DDBJ whole genome shotgun (WGS) entry which is preliminary data.</text>
</comment>
<dbReference type="InterPro" id="IPR003995">
    <property type="entry name" value="RTX_toxin_determinant-A"/>
</dbReference>
<dbReference type="Pfam" id="PF00353">
    <property type="entry name" value="HemolysinCabind"/>
    <property type="match status" value="3"/>
</dbReference>
<keyword evidence="12" id="KW-1185">Reference proteome</keyword>
<keyword evidence="7" id="KW-0843">Virulence</keyword>
<keyword evidence="8" id="KW-0472">Membrane</keyword>
<comment type="subcellular location">
    <subcellularLocation>
        <location evidence="1">Membrane</location>
    </subcellularLocation>
    <subcellularLocation>
        <location evidence="2">Secreted</location>
    </subcellularLocation>
</comment>
<evidence type="ECO:0000256" key="5">
    <source>
        <dbReference type="ARBA" id="ARBA00022737"/>
    </source>
</evidence>
<evidence type="ECO:0000259" key="10">
    <source>
        <dbReference type="Pfam" id="PF13946"/>
    </source>
</evidence>
<keyword evidence="5" id="KW-0677">Repeat</keyword>
<dbReference type="InterPro" id="IPR050557">
    <property type="entry name" value="RTX_toxin/Mannuronan_C5-epim"/>
</dbReference>
<dbReference type="InterPro" id="IPR025282">
    <property type="entry name" value="DUF4214"/>
</dbReference>
<evidence type="ECO:0000313" key="11">
    <source>
        <dbReference type="EMBL" id="GAA5173005.1"/>
    </source>
</evidence>
<feature type="compositionally biased region" description="Low complexity" evidence="9">
    <location>
        <begin position="476"/>
        <end position="486"/>
    </location>
</feature>
<evidence type="ECO:0000256" key="7">
    <source>
        <dbReference type="ARBA" id="ARBA00023026"/>
    </source>
</evidence>
<dbReference type="PANTHER" id="PTHR38340:SF1">
    <property type="entry name" value="S-LAYER PROTEIN"/>
    <property type="match status" value="1"/>
</dbReference>
<gene>
    <name evidence="11" type="ORF">GCM10023342_10780</name>
</gene>
<keyword evidence="4" id="KW-0800">Toxin</keyword>
<organism evidence="11 12">
    <name type="scientific">Modicisalibacter zincidurans</name>
    <dbReference type="NCBI Taxonomy" id="1178777"/>
    <lineage>
        <taxon>Bacteria</taxon>
        <taxon>Pseudomonadati</taxon>
        <taxon>Pseudomonadota</taxon>
        <taxon>Gammaproteobacteria</taxon>
        <taxon>Oceanospirillales</taxon>
        <taxon>Halomonadaceae</taxon>
        <taxon>Modicisalibacter</taxon>
    </lineage>
</organism>
<accession>A0ABP9R966</accession>
<evidence type="ECO:0000256" key="9">
    <source>
        <dbReference type="SAM" id="MobiDB-lite"/>
    </source>
</evidence>
<sequence>MATQAAENFVQTMYVAYYGRPADPDGLAYWANRVDDEGNESIVDAFGNSMEFTTRFGSQSPQDMVDNLYQQLFNREAEPEGLQYWVDQLQSGQRSLADISVAITEAAQGDDMVARDAKVSAASDFTDALDTPAEMAAYQGADAVMVGRDYLDPVTDPSSAAAADPQSAIANLNPVDGNVTPLTAAADTLGGTADRDLFMAPLDDNGANTLTSDDTLNGLGGDDTLRATLSGPGTAAPELNSVENVQVGFAGEPGATLDLSNASGVASVGVTGSSSPGFVTNLGGISSFRVANQSTTVGFESVAASAFTLALSNVAAQADGDLAVVDFDDIQTSDITIDANNSTAALGLANIQRDEAGNQVADNSTLQTLTVNATGNNTLGITGTGNTTTLNVTGEGNVNLVTGAVDGATSVSPVDGLNLETEFNPGAFDALETVNAGDAQGNISLTAGAALTSADLGSGDDSLAIADSDDAANAGATVNAGAGNDTVRGGRGDDTLNGDAGDDLLVGGDGADSLDGGDGNDIFGGLAGNDTLTGGLGSDEFHFDAGVGVDTITDFDVNDDVISFLDTEDGAIQFANSSTDDVRGDSDLAAGDFQMRTSLANTTTADDQKVVSLDESMTADQLMTSAGAAAEFYLVANNSDSGNAEIYYDQDWSDSAGREQIATLTGTDSNDLSAANFDVY</sequence>
<proteinExistence type="predicted"/>
<evidence type="ECO:0000256" key="3">
    <source>
        <dbReference type="ARBA" id="ARBA00022525"/>
    </source>
</evidence>
<dbReference type="Pfam" id="PF13946">
    <property type="entry name" value="DUF4214"/>
    <property type="match status" value="1"/>
</dbReference>
<keyword evidence="3" id="KW-0964">Secreted</keyword>
<dbReference type="SUPFAM" id="SSF51120">
    <property type="entry name" value="beta-Roll"/>
    <property type="match status" value="1"/>
</dbReference>
<dbReference type="Gene3D" id="2.150.10.10">
    <property type="entry name" value="Serralysin-like metalloprotease, C-terminal"/>
    <property type="match status" value="1"/>
</dbReference>
<dbReference type="RefSeq" id="WP_084173516.1">
    <property type="nucleotide sequence ID" value="NZ_BAABKI010000012.1"/>
</dbReference>
<evidence type="ECO:0000256" key="2">
    <source>
        <dbReference type="ARBA" id="ARBA00004613"/>
    </source>
</evidence>
<evidence type="ECO:0000256" key="8">
    <source>
        <dbReference type="ARBA" id="ARBA00023136"/>
    </source>
</evidence>
<keyword evidence="6" id="KW-0106">Calcium</keyword>
<dbReference type="InterPro" id="IPR001343">
    <property type="entry name" value="Hemolysn_Ca-bd"/>
</dbReference>
<dbReference type="PROSITE" id="PS00330">
    <property type="entry name" value="HEMOLYSIN_CALCIUM"/>
    <property type="match status" value="2"/>
</dbReference>